<evidence type="ECO:0000313" key="1">
    <source>
        <dbReference type="EMBL" id="AIF65534.1"/>
    </source>
</evidence>
<dbReference type="EMBL" id="CP008876">
    <property type="protein sequence ID" value="AIF65534.1"/>
    <property type="molecule type" value="Genomic_DNA"/>
</dbReference>
<protein>
    <recommendedName>
        <fullName evidence="3">PPM-type phosphatase domain-containing protein</fullName>
    </recommendedName>
</protein>
<dbReference type="RefSeq" id="WP_038558158.1">
    <property type="nucleotide sequence ID" value="NZ_CP008876.1"/>
</dbReference>
<sequence>MEALEQMYNYSWNGEMKSYLDQVDLSGYQHVWIGRFGGSIAHGAYKNENACLILTGADWELAVVMGAQHTVESAAFIADSLILRQRKITETLDEDVSSAIKKIDSFLMSMFNSVRFRSTAAKVNGNASCLIAVRKEGYLYWLSIGENSLYHLVPSPHHYNSVQLNQQNSSGKIGADNTFDQAVPVFNMGSVPLSSGTNHILLSTIGLQCFPVSPYKSASRLQRAFSKSDDMPHFMQTMLANAQSAGAAESITLIGWEIHI</sequence>
<organism evidence="1 2">
    <name type="scientific">Terribacillus saccharophilus</name>
    <dbReference type="NCBI Taxonomy" id="361277"/>
    <lineage>
        <taxon>Bacteria</taxon>
        <taxon>Bacillati</taxon>
        <taxon>Bacillota</taxon>
        <taxon>Bacilli</taxon>
        <taxon>Bacillales</taxon>
        <taxon>Bacillaceae</taxon>
        <taxon>Terribacillus</taxon>
    </lineage>
</organism>
<proteinExistence type="predicted"/>
<dbReference type="HOGENOM" id="CLU_992682_0_0_9"/>
<evidence type="ECO:0008006" key="3">
    <source>
        <dbReference type="Google" id="ProtNLM"/>
    </source>
</evidence>
<reference evidence="1 2" key="1">
    <citation type="submission" date="2014-07" db="EMBL/GenBank/DDBJ databases">
        <title>Complete genome sequence of a moderately halophilic bacterium Terribacillus aidingensis MP602, isolated from Cryptomeria fortunei in Tianmu mountain in China.</title>
        <authorList>
            <person name="Wang Y."/>
            <person name="Lu P."/>
            <person name="Zhang L."/>
        </authorList>
    </citation>
    <scope>NUCLEOTIDE SEQUENCE [LARGE SCALE GENOMIC DNA]</scope>
    <source>
        <strain evidence="1 2">MP602</strain>
    </source>
</reference>
<dbReference type="GeneID" id="34222282"/>
<dbReference type="OrthoDB" id="7944398at2"/>
<accession>A0A075LGI2</accession>
<dbReference type="KEGG" id="tap:GZ22_01985"/>
<name>A0A075LGI2_9BACI</name>
<dbReference type="Proteomes" id="UP000027980">
    <property type="component" value="Chromosome"/>
</dbReference>
<dbReference type="AlphaFoldDB" id="A0A075LGI2"/>
<gene>
    <name evidence="1" type="ORF">GZ22_01985</name>
</gene>
<evidence type="ECO:0000313" key="2">
    <source>
        <dbReference type="Proteomes" id="UP000027980"/>
    </source>
</evidence>